<sequence>MIPAAAFNYLIMVLYAMNSIWWFFHGSRADGCYWLSALAITATVTFGYRHA</sequence>
<protein>
    <submittedName>
        <fullName evidence="2">Uncharacterized protein</fullName>
    </submittedName>
</protein>
<keyword evidence="1" id="KW-0812">Transmembrane</keyword>
<keyword evidence="1" id="KW-1133">Transmembrane helix</keyword>
<reference evidence="2" key="1">
    <citation type="submission" date="2020-05" db="EMBL/GenBank/DDBJ databases">
        <authorList>
            <person name="Chiriac C."/>
            <person name="Salcher M."/>
            <person name="Ghai R."/>
            <person name="Kavagutti S V."/>
        </authorList>
    </citation>
    <scope>NUCLEOTIDE SEQUENCE</scope>
</reference>
<dbReference type="EMBL" id="LR797120">
    <property type="protein sequence ID" value="CAB4188122.1"/>
    <property type="molecule type" value="Genomic_DNA"/>
</dbReference>
<feature type="transmembrane region" description="Helical" evidence="1">
    <location>
        <begin position="6"/>
        <end position="24"/>
    </location>
</feature>
<organism evidence="2">
    <name type="scientific">uncultured Caudovirales phage</name>
    <dbReference type="NCBI Taxonomy" id="2100421"/>
    <lineage>
        <taxon>Viruses</taxon>
        <taxon>Duplodnaviria</taxon>
        <taxon>Heunggongvirae</taxon>
        <taxon>Uroviricota</taxon>
        <taxon>Caudoviricetes</taxon>
        <taxon>Peduoviridae</taxon>
        <taxon>Maltschvirus</taxon>
        <taxon>Maltschvirus maltsch</taxon>
    </lineage>
</organism>
<accession>A0A6J5QWH9</accession>
<keyword evidence="1" id="KW-0472">Membrane</keyword>
<name>A0A6J5QWH9_9CAUD</name>
<evidence type="ECO:0000256" key="1">
    <source>
        <dbReference type="SAM" id="Phobius"/>
    </source>
</evidence>
<proteinExistence type="predicted"/>
<evidence type="ECO:0000313" key="2">
    <source>
        <dbReference type="EMBL" id="CAB4188122.1"/>
    </source>
</evidence>
<feature type="transmembrane region" description="Helical" evidence="1">
    <location>
        <begin position="31"/>
        <end position="48"/>
    </location>
</feature>
<gene>
    <name evidence="2" type="ORF">UFOVP1165_15</name>
</gene>